<keyword evidence="2" id="KW-1133">Transmembrane helix</keyword>
<reference evidence="4" key="1">
    <citation type="journal article" date="2019" name="Nat. Commun.">
        <title>Expansion of phycobilisome linker gene families in mesophilic red algae.</title>
        <authorList>
            <person name="Lee J."/>
            <person name="Kim D."/>
            <person name="Bhattacharya D."/>
            <person name="Yoon H.S."/>
        </authorList>
    </citation>
    <scope>NUCLEOTIDE SEQUENCE [LARGE SCALE GENOMIC DNA]</scope>
    <source>
        <strain evidence="4">CCMP 1328</strain>
    </source>
</reference>
<feature type="transmembrane region" description="Helical" evidence="2">
    <location>
        <begin position="54"/>
        <end position="78"/>
    </location>
</feature>
<sequence length="576" mass="63354">MPAESRRRASATASTFSQRDHDRDDLRLRAASVASGASNAAVASATAPRSLGRILLVLYGPTIIFLVAGACLYVFAFMRARQLSTSGRAQTSGDELQSHFLLVHGVRDITPQAPLWLAGFASRTRPAESAQALLNIPLWCKAIALQANGMNMVGESLEDSERPHVLISLDLIGGHQSFRRKVAKRLESSELGLRPGEWVLSFSHTHSGPVFGDVLQILHGNLSLEHKQQLAEYENSVLLSVTELVSEVLKGLLDAKTSAQPVLLRYIPDVTFSAAVDRRANRESELRMGYPRRGVFDHSVPVLSFESMRTGRPVVVVYSYAAHATVLTENFLYSGDFPAFASLAIEKVLRHEGENALAVFVPGCAGDQNMFPRGRIEDVQALGFGLADEILAGIFDKTKVQSVIQPLLRSRFNELEISFERRISIAELRLMARSTAWYEQALSKMYLRKLKQLNMAETDNVYPYPLALWAFGRGNASLSVAWLSGEAVVDFSELLRECAGSRLLVVSAYAFEVMGYIPSKRVWLEGGYESGQRSSALYGMPSRFASSLQDSICNAIYRMQFDLSTGAGKDQPVPAV</sequence>
<proteinExistence type="predicted"/>
<comment type="caution">
    <text evidence="3">The sequence shown here is derived from an EMBL/GenBank/DDBJ whole genome shotgun (WGS) entry which is preliminary data.</text>
</comment>
<keyword evidence="2" id="KW-0812">Transmembrane</keyword>
<protein>
    <recommendedName>
        <fullName evidence="5">Neutral/alkaline non-lysosomal ceramidase N-terminal domain-containing protein</fullName>
    </recommendedName>
</protein>
<evidence type="ECO:0000313" key="3">
    <source>
        <dbReference type="EMBL" id="KAA8499598.1"/>
    </source>
</evidence>
<dbReference type="Proteomes" id="UP000324585">
    <property type="component" value="Unassembled WGS sequence"/>
</dbReference>
<accession>A0A5J4Z8W8</accession>
<gene>
    <name evidence="3" type="ORF">FVE85_7183</name>
</gene>
<keyword evidence="2" id="KW-0472">Membrane</keyword>
<dbReference type="OrthoDB" id="3671at2759"/>
<evidence type="ECO:0000256" key="1">
    <source>
        <dbReference type="SAM" id="MobiDB-lite"/>
    </source>
</evidence>
<evidence type="ECO:0000256" key="2">
    <source>
        <dbReference type="SAM" id="Phobius"/>
    </source>
</evidence>
<organism evidence="3 4">
    <name type="scientific">Porphyridium purpureum</name>
    <name type="common">Red alga</name>
    <name type="synonym">Porphyridium cruentum</name>
    <dbReference type="NCBI Taxonomy" id="35688"/>
    <lineage>
        <taxon>Eukaryota</taxon>
        <taxon>Rhodophyta</taxon>
        <taxon>Bangiophyceae</taxon>
        <taxon>Porphyridiales</taxon>
        <taxon>Porphyridiaceae</taxon>
        <taxon>Porphyridium</taxon>
    </lineage>
</organism>
<keyword evidence="4" id="KW-1185">Reference proteome</keyword>
<evidence type="ECO:0008006" key="5">
    <source>
        <dbReference type="Google" id="ProtNLM"/>
    </source>
</evidence>
<feature type="region of interest" description="Disordered" evidence="1">
    <location>
        <begin position="1"/>
        <end position="21"/>
    </location>
</feature>
<evidence type="ECO:0000313" key="4">
    <source>
        <dbReference type="Proteomes" id="UP000324585"/>
    </source>
</evidence>
<name>A0A5J4Z8W8_PORPP</name>
<dbReference type="EMBL" id="VRMN01000001">
    <property type="protein sequence ID" value="KAA8499598.1"/>
    <property type="molecule type" value="Genomic_DNA"/>
</dbReference>
<dbReference type="AlphaFoldDB" id="A0A5J4Z8W8"/>